<dbReference type="GO" id="GO:0046872">
    <property type="term" value="F:metal ion binding"/>
    <property type="evidence" value="ECO:0007669"/>
    <property type="project" value="UniProtKB-KW"/>
</dbReference>
<dbReference type="Pfam" id="PF03747">
    <property type="entry name" value="ADP_ribosyl_GH"/>
    <property type="match status" value="1"/>
</dbReference>
<evidence type="ECO:0000256" key="2">
    <source>
        <dbReference type="SAM" id="MobiDB-lite"/>
    </source>
</evidence>
<evidence type="ECO:0008006" key="5">
    <source>
        <dbReference type="Google" id="ProtNLM"/>
    </source>
</evidence>
<dbReference type="STRING" id="1912961.BU204_20305"/>
<dbReference type="AlphaFoldDB" id="A0A1Q8CN17"/>
<dbReference type="EMBL" id="MSIE01000037">
    <property type="protein sequence ID" value="OLF15750.1"/>
    <property type="molecule type" value="Genomic_DNA"/>
</dbReference>
<feature type="binding site" evidence="1">
    <location>
        <position position="59"/>
    </location>
    <ligand>
        <name>Mg(2+)</name>
        <dbReference type="ChEBI" id="CHEBI:18420"/>
        <label>1</label>
    </ligand>
</feature>
<feature type="region of interest" description="Disordered" evidence="2">
    <location>
        <begin position="34"/>
        <end position="53"/>
    </location>
</feature>
<keyword evidence="4" id="KW-1185">Reference proteome</keyword>
<keyword evidence="1" id="KW-0460">Magnesium</keyword>
<dbReference type="PANTHER" id="PTHR16222">
    <property type="entry name" value="ADP-RIBOSYLGLYCOHYDROLASE"/>
    <property type="match status" value="1"/>
</dbReference>
<gene>
    <name evidence="3" type="ORF">BU204_20305</name>
</gene>
<organism evidence="3 4">
    <name type="scientific">Actinophytocola xanthii</name>
    <dbReference type="NCBI Taxonomy" id="1912961"/>
    <lineage>
        <taxon>Bacteria</taxon>
        <taxon>Bacillati</taxon>
        <taxon>Actinomycetota</taxon>
        <taxon>Actinomycetes</taxon>
        <taxon>Pseudonocardiales</taxon>
        <taxon>Pseudonocardiaceae</taxon>
    </lineage>
</organism>
<feature type="binding site" evidence="1">
    <location>
        <position position="266"/>
    </location>
    <ligand>
        <name>Mg(2+)</name>
        <dbReference type="ChEBI" id="CHEBI:18420"/>
        <label>1</label>
    </ligand>
</feature>
<dbReference type="SUPFAM" id="SSF101478">
    <property type="entry name" value="ADP-ribosylglycohydrolase"/>
    <property type="match status" value="1"/>
</dbReference>
<feature type="binding site" evidence="1">
    <location>
        <position position="263"/>
    </location>
    <ligand>
        <name>Mg(2+)</name>
        <dbReference type="ChEBI" id="CHEBI:18420"/>
        <label>1</label>
    </ligand>
</feature>
<name>A0A1Q8CN17_9PSEU</name>
<sequence>MWYQAGVTDRLARAMASLLGTAVADALGDTIEHSADRHSPADHTGTEGLPAPPWRWTDDTEMACSVVHVLAVHGRLDVDALSESFVAHYDEQRNYGPGVDAMIREVGRRGASLGNLATETFGGAGSWGNGAAMRIAPLGAWYYDDPDQAAIDAEASAAITHTHREGIAGAVATAVAAAQAAAGATPADMIDAVLRRTPAGTVHDGLRDAANLADASPTEAAEKLGTGRKLSAADTVPLALWVAATHLDDYERAVRTAASVAEDVDTVCAIAGGIIAGRIGESAIPAEWRAASEPLPDWVLPT</sequence>
<dbReference type="InterPro" id="IPR036705">
    <property type="entry name" value="Ribosyl_crysJ1_sf"/>
</dbReference>
<accession>A0A1Q8CN17</accession>
<evidence type="ECO:0000256" key="1">
    <source>
        <dbReference type="PIRSR" id="PIRSR605502-1"/>
    </source>
</evidence>
<comment type="caution">
    <text evidence="3">The sequence shown here is derived from an EMBL/GenBank/DDBJ whole genome shotgun (WGS) entry which is preliminary data.</text>
</comment>
<dbReference type="InterPro" id="IPR005502">
    <property type="entry name" value="Ribosyl_crysJ1"/>
</dbReference>
<proteinExistence type="predicted"/>
<feature type="binding site" evidence="1">
    <location>
        <position position="265"/>
    </location>
    <ligand>
        <name>Mg(2+)</name>
        <dbReference type="ChEBI" id="CHEBI:18420"/>
        <label>1</label>
    </ligand>
</feature>
<evidence type="ECO:0000313" key="4">
    <source>
        <dbReference type="Proteomes" id="UP000185596"/>
    </source>
</evidence>
<protein>
    <recommendedName>
        <fullName evidence="5">Hydrolase</fullName>
    </recommendedName>
</protein>
<dbReference type="PANTHER" id="PTHR16222:SF12">
    <property type="entry name" value="ADP-RIBOSYLGLYCOHYDROLASE-RELATED"/>
    <property type="match status" value="1"/>
</dbReference>
<feature type="binding site" evidence="1">
    <location>
        <position position="58"/>
    </location>
    <ligand>
        <name>Mg(2+)</name>
        <dbReference type="ChEBI" id="CHEBI:18420"/>
        <label>1</label>
    </ligand>
</feature>
<dbReference type="InterPro" id="IPR050792">
    <property type="entry name" value="ADP-ribosylglycohydrolase"/>
</dbReference>
<evidence type="ECO:0000313" key="3">
    <source>
        <dbReference type="EMBL" id="OLF15750.1"/>
    </source>
</evidence>
<feature type="compositionally biased region" description="Basic and acidic residues" evidence="2">
    <location>
        <begin position="34"/>
        <end position="45"/>
    </location>
</feature>
<comment type="cofactor">
    <cofactor evidence="1">
        <name>Mg(2+)</name>
        <dbReference type="ChEBI" id="CHEBI:18420"/>
    </cofactor>
    <text evidence="1">Binds 2 magnesium ions per subunit.</text>
</comment>
<reference evidence="3 4" key="1">
    <citation type="submission" date="2016-12" db="EMBL/GenBank/DDBJ databases">
        <title>The draft genome sequence of Actinophytocola sp. 11-183.</title>
        <authorList>
            <person name="Wang W."/>
            <person name="Yuan L."/>
        </authorList>
    </citation>
    <scope>NUCLEOTIDE SEQUENCE [LARGE SCALE GENOMIC DNA]</scope>
    <source>
        <strain evidence="3 4">11-183</strain>
    </source>
</reference>
<feature type="binding site" evidence="1">
    <location>
        <position position="57"/>
    </location>
    <ligand>
        <name>Mg(2+)</name>
        <dbReference type="ChEBI" id="CHEBI:18420"/>
        <label>1</label>
    </ligand>
</feature>
<dbReference type="Proteomes" id="UP000185596">
    <property type="component" value="Unassembled WGS sequence"/>
</dbReference>
<keyword evidence="1" id="KW-0479">Metal-binding</keyword>
<dbReference type="Gene3D" id="1.10.4080.10">
    <property type="entry name" value="ADP-ribosylation/Crystallin J1"/>
    <property type="match status" value="1"/>
</dbReference>
<dbReference type="OrthoDB" id="9798107at2"/>